<name>A0A8D0KZ01_STROC</name>
<evidence type="ECO:0008006" key="5">
    <source>
        <dbReference type="Google" id="ProtNLM"/>
    </source>
</evidence>
<feature type="signal peptide" evidence="2">
    <location>
        <begin position="1"/>
        <end position="28"/>
    </location>
</feature>
<evidence type="ECO:0000313" key="4">
    <source>
        <dbReference type="Proteomes" id="UP000694551"/>
    </source>
</evidence>
<dbReference type="AlphaFoldDB" id="A0A8D0KZ01"/>
<keyword evidence="4" id="KW-1185">Reference proteome</keyword>
<evidence type="ECO:0000256" key="2">
    <source>
        <dbReference type="SAM" id="SignalP"/>
    </source>
</evidence>
<feature type="chain" id="PRO_5034671936" description="Secreted protein" evidence="2">
    <location>
        <begin position="29"/>
        <end position="145"/>
    </location>
</feature>
<dbReference type="Proteomes" id="UP000694551">
    <property type="component" value="Unplaced"/>
</dbReference>
<feature type="transmembrane region" description="Helical" evidence="1">
    <location>
        <begin position="38"/>
        <end position="56"/>
    </location>
</feature>
<protein>
    <recommendedName>
        <fullName evidence="5">Secreted protein</fullName>
    </recommendedName>
</protein>
<keyword evidence="2" id="KW-0732">Signal</keyword>
<reference evidence="3" key="2">
    <citation type="submission" date="2025-09" db="UniProtKB">
        <authorList>
            <consortium name="Ensembl"/>
        </authorList>
    </citation>
    <scope>IDENTIFICATION</scope>
</reference>
<reference evidence="3" key="1">
    <citation type="submission" date="2025-08" db="UniProtKB">
        <authorList>
            <consortium name="Ensembl"/>
        </authorList>
    </citation>
    <scope>IDENTIFICATION</scope>
</reference>
<proteinExistence type="predicted"/>
<sequence>MHPIHITQSQAPCYLLLLLLLLLDRCLATLLLFRCCQLLGVFSLLWFIVAIPEVTMRGKRGTGGSSRPVPAAFPPSADPRHCFRSTLPYQKGVLPLRTEKDSELCVLPVGFNSFRTYLLGLPNDSSVNGVSLPPSLLTCCHIPLR</sequence>
<keyword evidence="1" id="KW-0472">Membrane</keyword>
<organism evidence="3 4">
    <name type="scientific">Strix occidentalis caurina</name>
    <name type="common">northern spotted owl</name>
    <dbReference type="NCBI Taxonomy" id="311401"/>
    <lineage>
        <taxon>Eukaryota</taxon>
        <taxon>Metazoa</taxon>
        <taxon>Chordata</taxon>
        <taxon>Craniata</taxon>
        <taxon>Vertebrata</taxon>
        <taxon>Euteleostomi</taxon>
        <taxon>Archelosauria</taxon>
        <taxon>Archosauria</taxon>
        <taxon>Dinosauria</taxon>
        <taxon>Saurischia</taxon>
        <taxon>Theropoda</taxon>
        <taxon>Coelurosauria</taxon>
        <taxon>Aves</taxon>
        <taxon>Neognathae</taxon>
        <taxon>Neoaves</taxon>
        <taxon>Telluraves</taxon>
        <taxon>Strigiformes</taxon>
        <taxon>Strigidae</taxon>
        <taxon>Strix</taxon>
    </lineage>
</organism>
<accession>A0A8D0KZ01</accession>
<keyword evidence="1" id="KW-1133">Transmembrane helix</keyword>
<dbReference type="Ensembl" id="ENSSOCT00000020621.1">
    <property type="protein sequence ID" value="ENSSOCP00000020113.1"/>
    <property type="gene ID" value="ENSSOCG00000015053.1"/>
</dbReference>
<keyword evidence="1" id="KW-0812">Transmembrane</keyword>
<evidence type="ECO:0000256" key="1">
    <source>
        <dbReference type="SAM" id="Phobius"/>
    </source>
</evidence>
<evidence type="ECO:0000313" key="3">
    <source>
        <dbReference type="Ensembl" id="ENSSOCP00000020113.1"/>
    </source>
</evidence>